<sequence length="217" mass="22064">MNINGTVVRRGAVTAFAVAAMAAALGACSTGQTGAAAPGAQAPAPAAGSAADQGSPQAGMRDLSATNGQDGGGVAHAGNEIPCTRLKVTTSQPKAVNDTSTQWVFPIMLTNTGDANCQVRGFPGVRLNGSDGTTWDLTRTSKPITPVVLRPGEHADADLTYLTDDSGNGWKISSMAVTPPNTTDTQVVTWAVGRAIVKQDAATHPGTYIDPVRPGPK</sequence>
<evidence type="ECO:0000259" key="3">
    <source>
        <dbReference type="Pfam" id="PF14016"/>
    </source>
</evidence>
<evidence type="ECO:0000256" key="1">
    <source>
        <dbReference type="SAM" id="MobiDB-lite"/>
    </source>
</evidence>
<dbReference type="RefSeq" id="WP_378266596.1">
    <property type="nucleotide sequence ID" value="NZ_JBHUKR010000009.1"/>
</dbReference>
<keyword evidence="2" id="KW-0732">Signal</keyword>
<dbReference type="SUPFAM" id="SSF50939">
    <property type="entry name" value="Sialidases"/>
    <property type="match status" value="1"/>
</dbReference>
<dbReference type="InterPro" id="IPR006311">
    <property type="entry name" value="TAT_signal"/>
</dbReference>
<keyword evidence="5" id="KW-1185">Reference proteome</keyword>
<feature type="chain" id="PRO_5045497990" evidence="2">
    <location>
        <begin position="27"/>
        <end position="217"/>
    </location>
</feature>
<feature type="region of interest" description="Disordered" evidence="1">
    <location>
        <begin position="32"/>
        <end position="78"/>
    </location>
</feature>
<dbReference type="Proteomes" id="UP001597417">
    <property type="component" value="Unassembled WGS sequence"/>
</dbReference>
<name>A0ABW5FU85_9PSEU</name>
<dbReference type="EMBL" id="JBHUKR010000009">
    <property type="protein sequence ID" value="MFD2418578.1"/>
    <property type="molecule type" value="Genomic_DNA"/>
</dbReference>
<dbReference type="PROSITE" id="PS51318">
    <property type="entry name" value="TAT"/>
    <property type="match status" value="1"/>
</dbReference>
<protein>
    <submittedName>
        <fullName evidence="4">DUF4232 domain-containing protein</fullName>
    </submittedName>
</protein>
<feature type="domain" description="DUF4232" evidence="3">
    <location>
        <begin position="86"/>
        <end position="196"/>
    </location>
</feature>
<feature type="compositionally biased region" description="Low complexity" evidence="1">
    <location>
        <begin position="32"/>
        <end position="59"/>
    </location>
</feature>
<dbReference type="InterPro" id="IPR025326">
    <property type="entry name" value="DUF4232"/>
</dbReference>
<evidence type="ECO:0000313" key="5">
    <source>
        <dbReference type="Proteomes" id="UP001597417"/>
    </source>
</evidence>
<evidence type="ECO:0000256" key="2">
    <source>
        <dbReference type="SAM" id="SignalP"/>
    </source>
</evidence>
<dbReference type="InterPro" id="IPR036278">
    <property type="entry name" value="Sialidase_sf"/>
</dbReference>
<reference evidence="5" key="1">
    <citation type="journal article" date="2019" name="Int. J. Syst. Evol. Microbiol.">
        <title>The Global Catalogue of Microorganisms (GCM) 10K type strain sequencing project: providing services to taxonomists for standard genome sequencing and annotation.</title>
        <authorList>
            <consortium name="The Broad Institute Genomics Platform"/>
            <consortium name="The Broad Institute Genome Sequencing Center for Infectious Disease"/>
            <person name="Wu L."/>
            <person name="Ma J."/>
        </authorList>
    </citation>
    <scope>NUCLEOTIDE SEQUENCE [LARGE SCALE GENOMIC DNA]</scope>
    <source>
        <strain evidence="5">CGMCC 4.7645</strain>
    </source>
</reference>
<proteinExistence type="predicted"/>
<evidence type="ECO:0000313" key="4">
    <source>
        <dbReference type="EMBL" id="MFD2418578.1"/>
    </source>
</evidence>
<organism evidence="4 5">
    <name type="scientific">Amycolatopsis pigmentata</name>
    <dbReference type="NCBI Taxonomy" id="450801"/>
    <lineage>
        <taxon>Bacteria</taxon>
        <taxon>Bacillati</taxon>
        <taxon>Actinomycetota</taxon>
        <taxon>Actinomycetes</taxon>
        <taxon>Pseudonocardiales</taxon>
        <taxon>Pseudonocardiaceae</taxon>
        <taxon>Amycolatopsis</taxon>
    </lineage>
</organism>
<feature type="signal peptide" evidence="2">
    <location>
        <begin position="1"/>
        <end position="26"/>
    </location>
</feature>
<accession>A0ABW5FU85</accession>
<comment type="caution">
    <text evidence="4">The sequence shown here is derived from an EMBL/GenBank/DDBJ whole genome shotgun (WGS) entry which is preliminary data.</text>
</comment>
<gene>
    <name evidence="4" type="ORF">ACFSXZ_19840</name>
</gene>
<dbReference type="Pfam" id="PF14016">
    <property type="entry name" value="DUF4232"/>
    <property type="match status" value="1"/>
</dbReference>